<accession>A0ABP9WT88</accession>
<evidence type="ECO:0000256" key="5">
    <source>
        <dbReference type="ARBA" id="ARBA00022989"/>
    </source>
</evidence>
<evidence type="ECO:0000256" key="4">
    <source>
        <dbReference type="ARBA" id="ARBA00022692"/>
    </source>
</evidence>
<sequence length="105" mass="11154">MVGSVPLVWVLTLAAGLFCIGLFGALSRRNIVGMLMGIELMLNSVNINLVAFWRYLQPTGTAGLVFAIFTIAVAAAEVAVGLAMVIAIYRARLTINADEIDTLKG</sequence>
<comment type="function">
    <text evidence="7">NDH-1 shuttles electrons from NADH, via FMN and iron-sulfur (Fe-S) centers, to quinones in the respiratory chain. The immediate electron acceptor for the enzyme in this species is believed to be ubiquinone. Couples the redox reaction to proton translocation (for every two electrons transferred, four hydrogen ions are translocated across the cytoplasmic membrane), and thus conserves the redox energy in a proton gradient.</text>
</comment>
<comment type="similarity">
    <text evidence="2 7">Belongs to the complex I subunit 4L family.</text>
</comment>
<dbReference type="Pfam" id="PF00420">
    <property type="entry name" value="Oxidored_q2"/>
    <property type="match status" value="1"/>
</dbReference>
<feature type="transmembrane region" description="Helical" evidence="7">
    <location>
        <begin position="38"/>
        <end position="56"/>
    </location>
</feature>
<dbReference type="InterPro" id="IPR039428">
    <property type="entry name" value="NUOK/Mnh_C1-like"/>
</dbReference>
<evidence type="ECO:0000256" key="7">
    <source>
        <dbReference type="HAMAP-Rule" id="MF_01456"/>
    </source>
</evidence>
<keyword evidence="5 7" id="KW-1133">Transmembrane helix</keyword>
<dbReference type="NCBIfam" id="NF004322">
    <property type="entry name" value="PRK05715.1-4"/>
    <property type="match status" value="1"/>
</dbReference>
<keyword evidence="4 7" id="KW-0812">Transmembrane</keyword>
<dbReference type="NCBIfam" id="NF004320">
    <property type="entry name" value="PRK05715.1-2"/>
    <property type="match status" value="1"/>
</dbReference>
<comment type="subcellular location">
    <subcellularLocation>
        <location evidence="7">Cell membrane</location>
        <topology evidence="7">Multi-pass membrane protein</topology>
    </subcellularLocation>
    <subcellularLocation>
        <location evidence="1">Membrane</location>
        <topology evidence="1">Multi-pass membrane protein</topology>
    </subcellularLocation>
</comment>
<dbReference type="InterPro" id="IPR001133">
    <property type="entry name" value="NADH_UbQ_OxRdtase_chain4L/K"/>
</dbReference>
<feature type="transmembrane region" description="Helical" evidence="7">
    <location>
        <begin position="6"/>
        <end position="26"/>
    </location>
</feature>
<keyword evidence="9" id="KW-1185">Reference proteome</keyword>
<name>A0ABP9WT88_9CHLR</name>
<dbReference type="NCBIfam" id="NF004321">
    <property type="entry name" value="PRK05715.1-3"/>
    <property type="match status" value="1"/>
</dbReference>
<evidence type="ECO:0000256" key="3">
    <source>
        <dbReference type="ARBA" id="ARBA00022448"/>
    </source>
</evidence>
<keyword evidence="3 7" id="KW-0813">Transport</keyword>
<evidence type="ECO:0000256" key="1">
    <source>
        <dbReference type="ARBA" id="ARBA00004141"/>
    </source>
</evidence>
<keyword evidence="7" id="KW-0520">NAD</keyword>
<keyword evidence="7" id="KW-0830">Ubiquinone</keyword>
<dbReference type="PANTHER" id="PTHR11434:SF16">
    <property type="entry name" value="NADH-UBIQUINONE OXIDOREDUCTASE CHAIN 4L"/>
    <property type="match status" value="1"/>
</dbReference>
<evidence type="ECO:0000313" key="8">
    <source>
        <dbReference type="EMBL" id="GAA5526412.1"/>
    </source>
</evidence>
<proteinExistence type="inferred from homology"/>
<protein>
    <recommendedName>
        <fullName evidence="7">NADH-quinone oxidoreductase subunit K</fullName>
        <ecNumber evidence="7">7.1.1.-</ecNumber>
    </recommendedName>
    <alternativeName>
        <fullName evidence="7">NADH dehydrogenase I subunit K</fullName>
    </alternativeName>
    <alternativeName>
        <fullName evidence="7">NDH-1 subunit K</fullName>
    </alternativeName>
</protein>
<dbReference type="HAMAP" id="MF_01456">
    <property type="entry name" value="NDH1_NuoK"/>
    <property type="match status" value="1"/>
</dbReference>
<keyword evidence="6 7" id="KW-0472">Membrane</keyword>
<dbReference type="EMBL" id="BAABRU010000001">
    <property type="protein sequence ID" value="GAA5526412.1"/>
    <property type="molecule type" value="Genomic_DNA"/>
</dbReference>
<dbReference type="RefSeq" id="WP_012192506.1">
    <property type="nucleotide sequence ID" value="NZ_BAABRU010000001.1"/>
</dbReference>
<keyword evidence="7" id="KW-0874">Quinone</keyword>
<evidence type="ECO:0000256" key="6">
    <source>
        <dbReference type="ARBA" id="ARBA00023136"/>
    </source>
</evidence>
<dbReference type="PANTHER" id="PTHR11434">
    <property type="entry name" value="NADH-UBIQUINONE OXIDOREDUCTASE SUBUNIT ND4L"/>
    <property type="match status" value="1"/>
</dbReference>
<evidence type="ECO:0000313" key="9">
    <source>
        <dbReference type="Proteomes" id="UP001428290"/>
    </source>
</evidence>
<keyword evidence="7" id="KW-1278">Translocase</keyword>
<comment type="catalytic activity">
    <reaction evidence="7">
        <text>a quinone + NADH + 5 H(+)(in) = a quinol + NAD(+) + 4 H(+)(out)</text>
        <dbReference type="Rhea" id="RHEA:57888"/>
        <dbReference type="ChEBI" id="CHEBI:15378"/>
        <dbReference type="ChEBI" id="CHEBI:24646"/>
        <dbReference type="ChEBI" id="CHEBI:57540"/>
        <dbReference type="ChEBI" id="CHEBI:57945"/>
        <dbReference type="ChEBI" id="CHEBI:132124"/>
    </reaction>
</comment>
<organism evidence="8 9">
    <name type="scientific">Herpetosiphon gulosus</name>
    <dbReference type="NCBI Taxonomy" id="1973496"/>
    <lineage>
        <taxon>Bacteria</taxon>
        <taxon>Bacillati</taxon>
        <taxon>Chloroflexota</taxon>
        <taxon>Chloroflexia</taxon>
        <taxon>Herpetosiphonales</taxon>
        <taxon>Herpetosiphonaceae</taxon>
        <taxon>Herpetosiphon</taxon>
    </lineage>
</organism>
<gene>
    <name evidence="7 8" type="primary">nuoK</name>
    <name evidence="8" type="ORF">Hgul01_00184</name>
</gene>
<dbReference type="Gene3D" id="1.10.287.3510">
    <property type="match status" value="1"/>
</dbReference>
<feature type="transmembrane region" description="Helical" evidence="7">
    <location>
        <begin position="62"/>
        <end position="89"/>
    </location>
</feature>
<dbReference type="Proteomes" id="UP001428290">
    <property type="component" value="Unassembled WGS sequence"/>
</dbReference>
<keyword evidence="7" id="KW-1003">Cell membrane</keyword>
<reference evidence="8 9" key="1">
    <citation type="submission" date="2024-02" db="EMBL/GenBank/DDBJ databases">
        <title>Herpetosiphon gulosus NBRC 112829.</title>
        <authorList>
            <person name="Ichikawa N."/>
            <person name="Katano-Makiyama Y."/>
            <person name="Hidaka K."/>
        </authorList>
    </citation>
    <scope>NUCLEOTIDE SEQUENCE [LARGE SCALE GENOMIC DNA]</scope>
    <source>
        <strain evidence="8 9">NBRC 112829</strain>
    </source>
</reference>
<evidence type="ECO:0000256" key="2">
    <source>
        <dbReference type="ARBA" id="ARBA00010519"/>
    </source>
</evidence>
<comment type="subunit">
    <text evidence="7">NDH-1 is composed of 14 different subunits. Subunits NuoA, H, J, K, L, M, N constitute the membrane sector of the complex.</text>
</comment>
<dbReference type="EC" id="7.1.1.-" evidence="7"/>
<comment type="caution">
    <text evidence="8">The sequence shown here is derived from an EMBL/GenBank/DDBJ whole genome shotgun (WGS) entry which is preliminary data.</text>
</comment>